<reference evidence="1" key="2">
    <citation type="submission" date="2020-06" db="EMBL/GenBank/DDBJ databases">
        <authorList>
            <person name="Sheffer M."/>
        </authorList>
    </citation>
    <scope>NUCLEOTIDE SEQUENCE</scope>
</reference>
<dbReference type="Proteomes" id="UP000807504">
    <property type="component" value="Unassembled WGS sequence"/>
</dbReference>
<accession>A0A8T0FQA2</accession>
<evidence type="ECO:0000313" key="2">
    <source>
        <dbReference type="Proteomes" id="UP000807504"/>
    </source>
</evidence>
<gene>
    <name evidence="1" type="ORF">HNY73_004855</name>
</gene>
<organism evidence="1 2">
    <name type="scientific">Argiope bruennichi</name>
    <name type="common">Wasp spider</name>
    <name type="synonym">Aranea bruennichi</name>
    <dbReference type="NCBI Taxonomy" id="94029"/>
    <lineage>
        <taxon>Eukaryota</taxon>
        <taxon>Metazoa</taxon>
        <taxon>Ecdysozoa</taxon>
        <taxon>Arthropoda</taxon>
        <taxon>Chelicerata</taxon>
        <taxon>Arachnida</taxon>
        <taxon>Araneae</taxon>
        <taxon>Araneomorphae</taxon>
        <taxon>Entelegynae</taxon>
        <taxon>Araneoidea</taxon>
        <taxon>Araneidae</taxon>
        <taxon>Argiope</taxon>
    </lineage>
</organism>
<protein>
    <submittedName>
        <fullName evidence="1">Uncharacterized protein</fullName>
    </submittedName>
</protein>
<sequence>MDPVISRERQLADVVGGCDSVEALESNKGSSCCATTGSEPMDRDRILKNLFVLVSAIASSIRDFGHSPIFKAPLNAVAGMGPDSQAAIYGFLMASSLFLPEMVIDR</sequence>
<name>A0A8T0FQA2_ARGBR</name>
<evidence type="ECO:0000313" key="1">
    <source>
        <dbReference type="EMBL" id="KAF8793367.1"/>
    </source>
</evidence>
<reference evidence="1" key="1">
    <citation type="journal article" date="2020" name="bioRxiv">
        <title>Chromosome-level reference genome of the European wasp spider Argiope bruennichi: a resource for studies on range expansion and evolutionary adaptation.</title>
        <authorList>
            <person name="Sheffer M.M."/>
            <person name="Hoppe A."/>
            <person name="Krehenwinkel H."/>
            <person name="Uhl G."/>
            <person name="Kuss A.W."/>
            <person name="Jensen L."/>
            <person name="Jensen C."/>
            <person name="Gillespie R.G."/>
            <person name="Hoff K.J."/>
            <person name="Prost S."/>
        </authorList>
    </citation>
    <scope>NUCLEOTIDE SEQUENCE</scope>
</reference>
<comment type="caution">
    <text evidence="1">The sequence shown here is derived from an EMBL/GenBank/DDBJ whole genome shotgun (WGS) entry which is preliminary data.</text>
</comment>
<dbReference type="AlphaFoldDB" id="A0A8T0FQA2"/>
<keyword evidence="2" id="KW-1185">Reference proteome</keyword>
<dbReference type="EMBL" id="JABXBU010000003">
    <property type="protein sequence ID" value="KAF8793367.1"/>
    <property type="molecule type" value="Genomic_DNA"/>
</dbReference>
<proteinExistence type="predicted"/>